<keyword evidence="9" id="KW-0378">Hydrolase</keyword>
<sequence length="717" mass="81932">MTRKHYFIEGVVQGVGFRPFIYKVATELGLSGFVKNTPEGVEIELQGCIQSIEDFEKNLKTKLPVLARIDAIESNFIKVEQFQKSFEILQSDATQNSSKTTLVSPDISVCDDCLKDLKNTRFKNYFATNCTNCGPRYSIIKTLPYDRKNTSMQKFEMCQECQRDYENPQNRRYHAQPISCPNCGPKLSESIELAAKKIIEGKIVAIKGIGGFHIVCDARDDNVIRRLRKYKNRPSKPFAIMCQNIEQVKKLAKLNDKEVEILDSKERPIVILNKEQNSLISDLVAPNIDRIGCFLPYTPLHHMLFEFLYFPILATSANLGGEPIITTKEMIKEKLPFVDFILDFDRDIVNAVDDSVVQVVNNKKQVLRLARGYAPKVIKIPFKIDKKILAVGANQKDTIALSFEDNIILSPHIGDLDSLMSLEYFKRTIKTFEDFYDFKPELIVHDKHPNYETTKWAREQNIQLKQVQHHLAHIYATKAEFGLSGEYLGFSFDGTGFGDDKTLWGGEIFVGDKRKYHFKPIKLIGADKAIKEPRRVALSMLFDNYTLEEILELDLACVKEFSSSNIKLLHQSYIKNINSPLSSSVGRLFDAIASMAGLLQMQSYEGEAGLMCEMAYNSDIEDTFKYKIDDGKINIEYDFFDKNLVSKFINTLVDIVFYISKKEKMDVILSGGVFQNKTLLELIIKKLKDEKIKYYFQQKTPINDGGISLGQIYNYIS</sequence>
<dbReference type="InterPro" id="IPR011125">
    <property type="entry name" value="Znf_HypF"/>
</dbReference>
<feature type="domain" description="YrdC-like" evidence="11">
    <location>
        <begin position="188"/>
        <end position="372"/>
    </location>
</feature>
<organism evidence="12 13">
    <name type="scientific">Sulfurimonas lithotrophica</name>
    <dbReference type="NCBI Taxonomy" id="2590022"/>
    <lineage>
        <taxon>Bacteria</taxon>
        <taxon>Pseudomonadati</taxon>
        <taxon>Campylobacterota</taxon>
        <taxon>Epsilonproteobacteria</taxon>
        <taxon>Campylobacterales</taxon>
        <taxon>Sulfurimonadaceae</taxon>
        <taxon>Sulfurimonas</taxon>
    </lineage>
</organism>
<dbReference type="PIRSF" id="PIRSF006256">
    <property type="entry name" value="CMPcnvr_hdrg_mat"/>
    <property type="match status" value="1"/>
</dbReference>
<feature type="active site" evidence="9">
    <location>
        <position position="18"/>
    </location>
</feature>
<comment type="similarity">
    <text evidence="2 8">Belongs to the carbamoyltransferase HypF family.</text>
</comment>
<dbReference type="Pfam" id="PF01300">
    <property type="entry name" value="Sua5_yciO_yrdC"/>
    <property type="match status" value="1"/>
</dbReference>
<dbReference type="InterPro" id="IPR036046">
    <property type="entry name" value="Acylphosphatase-like_dom_sf"/>
</dbReference>
<dbReference type="GO" id="GO:0008270">
    <property type="term" value="F:zinc ion binding"/>
    <property type="evidence" value="ECO:0007669"/>
    <property type="project" value="UniProtKB-KW"/>
</dbReference>
<evidence type="ECO:0000256" key="6">
    <source>
        <dbReference type="ARBA" id="ARBA00022833"/>
    </source>
</evidence>
<comment type="pathway">
    <text evidence="1">Protein modification; [NiFe] hydrogenase maturation.</text>
</comment>
<evidence type="ECO:0000256" key="5">
    <source>
        <dbReference type="ARBA" id="ARBA00022771"/>
    </source>
</evidence>
<dbReference type="InterPro" id="IPR041440">
    <property type="entry name" value="HypF_C"/>
</dbReference>
<comment type="catalytic activity">
    <reaction evidence="7">
        <text>C-terminal L-cysteinyl-[HypE protein] + carbamoyl phosphate + ATP + H2O = C-terminal S-carboxamide-L-cysteinyl-[HypE protein] + AMP + phosphate + diphosphate + H(+)</text>
        <dbReference type="Rhea" id="RHEA:55636"/>
        <dbReference type="Rhea" id="RHEA-COMP:14247"/>
        <dbReference type="Rhea" id="RHEA-COMP:14392"/>
        <dbReference type="ChEBI" id="CHEBI:15377"/>
        <dbReference type="ChEBI" id="CHEBI:15378"/>
        <dbReference type="ChEBI" id="CHEBI:30616"/>
        <dbReference type="ChEBI" id="CHEBI:33019"/>
        <dbReference type="ChEBI" id="CHEBI:43474"/>
        <dbReference type="ChEBI" id="CHEBI:58228"/>
        <dbReference type="ChEBI" id="CHEBI:76913"/>
        <dbReference type="ChEBI" id="CHEBI:139126"/>
        <dbReference type="ChEBI" id="CHEBI:456215"/>
    </reaction>
</comment>
<dbReference type="Pfam" id="PF00708">
    <property type="entry name" value="Acylphosphatase"/>
    <property type="match status" value="1"/>
</dbReference>
<dbReference type="PROSITE" id="PS00150">
    <property type="entry name" value="ACYLPHOSPHATASE_1"/>
    <property type="match status" value="1"/>
</dbReference>
<dbReference type="PANTHER" id="PTHR42959">
    <property type="entry name" value="CARBAMOYLTRANSFERASE"/>
    <property type="match status" value="1"/>
</dbReference>
<dbReference type="InterPro" id="IPR004421">
    <property type="entry name" value="Carbamoyltransferase_HypF"/>
</dbReference>
<dbReference type="EC" id="6.2.-.-" evidence="8"/>
<dbReference type="SUPFAM" id="SSF54975">
    <property type="entry name" value="Acylphosphatase/BLUF domain-like"/>
    <property type="match status" value="1"/>
</dbReference>
<keyword evidence="13" id="KW-1185">Reference proteome</keyword>
<dbReference type="Pfam" id="PF07503">
    <property type="entry name" value="zf-HYPF"/>
    <property type="match status" value="2"/>
</dbReference>
<dbReference type="PROSITE" id="PS51163">
    <property type="entry name" value="YRDC"/>
    <property type="match status" value="1"/>
</dbReference>
<dbReference type="PROSITE" id="PS51160">
    <property type="entry name" value="ACYLPHOSPHATASE_3"/>
    <property type="match status" value="1"/>
</dbReference>
<feature type="active site" evidence="9">
    <location>
        <position position="36"/>
    </location>
</feature>
<dbReference type="EMBL" id="CP043617">
    <property type="protein sequence ID" value="QFR48970.1"/>
    <property type="molecule type" value="Genomic_DNA"/>
</dbReference>
<dbReference type="Proteomes" id="UP000326944">
    <property type="component" value="Chromosome"/>
</dbReference>
<feature type="domain" description="Acylphosphatase-like" evidence="10">
    <location>
        <begin position="3"/>
        <end position="90"/>
    </location>
</feature>
<evidence type="ECO:0000256" key="2">
    <source>
        <dbReference type="ARBA" id="ARBA00008097"/>
    </source>
</evidence>
<dbReference type="InterPro" id="IPR006070">
    <property type="entry name" value="Sua5-like_dom"/>
</dbReference>
<dbReference type="Gene3D" id="3.30.110.120">
    <property type="match status" value="1"/>
</dbReference>
<dbReference type="AlphaFoldDB" id="A0A5P8P049"/>
<keyword evidence="12" id="KW-0808">Transferase</keyword>
<dbReference type="OrthoDB" id="9808093at2"/>
<keyword evidence="5" id="KW-0863">Zinc-finger</keyword>
<dbReference type="Pfam" id="PF17788">
    <property type="entry name" value="HypF_C"/>
    <property type="match status" value="1"/>
</dbReference>
<dbReference type="PANTHER" id="PTHR42959:SF1">
    <property type="entry name" value="CARBAMOYLTRANSFERASE HYPF"/>
    <property type="match status" value="1"/>
</dbReference>
<evidence type="ECO:0000256" key="7">
    <source>
        <dbReference type="ARBA" id="ARBA00048220"/>
    </source>
</evidence>
<dbReference type="Gene3D" id="3.90.870.50">
    <property type="match status" value="1"/>
</dbReference>
<evidence type="ECO:0000256" key="4">
    <source>
        <dbReference type="ARBA" id="ARBA00022723"/>
    </source>
</evidence>
<evidence type="ECO:0000313" key="13">
    <source>
        <dbReference type="Proteomes" id="UP000326944"/>
    </source>
</evidence>
<dbReference type="GO" id="GO:0003725">
    <property type="term" value="F:double-stranded RNA binding"/>
    <property type="evidence" value="ECO:0007669"/>
    <property type="project" value="InterPro"/>
</dbReference>
<dbReference type="InterPro" id="IPR051060">
    <property type="entry name" value="Carbamoyltrans_HypF-like"/>
</dbReference>
<dbReference type="UniPathway" id="UPA00335"/>
<dbReference type="GO" id="GO:0016874">
    <property type="term" value="F:ligase activity"/>
    <property type="evidence" value="ECO:0007669"/>
    <property type="project" value="UniProtKB-UniRule"/>
</dbReference>
<dbReference type="NCBIfam" id="TIGR00143">
    <property type="entry name" value="hypF"/>
    <property type="match status" value="1"/>
</dbReference>
<dbReference type="InterPro" id="IPR017945">
    <property type="entry name" value="DHBP_synth_RibB-like_a/b_dom"/>
</dbReference>
<dbReference type="InterPro" id="IPR055128">
    <property type="entry name" value="HypF_C_2"/>
</dbReference>
<accession>A0A5P8P049</accession>
<keyword evidence="3" id="KW-0436">Ligase</keyword>
<evidence type="ECO:0000256" key="8">
    <source>
        <dbReference type="PIRNR" id="PIRNR006256"/>
    </source>
</evidence>
<gene>
    <name evidence="12" type="primary">hypF</name>
    <name evidence="12" type="ORF">FJR48_04230</name>
</gene>
<evidence type="ECO:0000256" key="1">
    <source>
        <dbReference type="ARBA" id="ARBA00004711"/>
    </source>
</evidence>
<protein>
    <recommendedName>
        <fullName evidence="8">Carbamoyltransferase</fullName>
        <ecNumber evidence="8">6.2.-.-</ecNumber>
    </recommendedName>
</protein>
<dbReference type="InterPro" id="IPR001792">
    <property type="entry name" value="Acylphosphatase-like_dom"/>
</dbReference>
<dbReference type="InterPro" id="IPR017968">
    <property type="entry name" value="Acylphosphatase_CS"/>
</dbReference>
<dbReference type="RefSeq" id="WP_152306913.1">
    <property type="nucleotide sequence ID" value="NZ_CP043617.1"/>
</dbReference>
<proteinExistence type="inferred from homology"/>
<evidence type="ECO:0000259" key="11">
    <source>
        <dbReference type="PROSITE" id="PS51163"/>
    </source>
</evidence>
<dbReference type="KEGG" id="sulg:FJR48_04230"/>
<dbReference type="GO" id="GO:0016743">
    <property type="term" value="F:carboxyl- or carbamoyltransferase activity"/>
    <property type="evidence" value="ECO:0007669"/>
    <property type="project" value="UniProtKB-UniRule"/>
</dbReference>
<dbReference type="Pfam" id="PF22521">
    <property type="entry name" value="HypF_C_2"/>
    <property type="match status" value="1"/>
</dbReference>
<evidence type="ECO:0000259" key="10">
    <source>
        <dbReference type="PROSITE" id="PS51160"/>
    </source>
</evidence>
<dbReference type="SUPFAM" id="SSF55821">
    <property type="entry name" value="YrdC/RibB"/>
    <property type="match status" value="1"/>
</dbReference>
<dbReference type="GO" id="GO:0003998">
    <property type="term" value="F:acylphosphatase activity"/>
    <property type="evidence" value="ECO:0007669"/>
    <property type="project" value="UniProtKB-EC"/>
</dbReference>
<keyword evidence="6" id="KW-0862">Zinc</keyword>
<evidence type="ECO:0000313" key="12">
    <source>
        <dbReference type="EMBL" id="QFR48970.1"/>
    </source>
</evidence>
<dbReference type="Gene3D" id="3.30.420.360">
    <property type="match status" value="1"/>
</dbReference>
<keyword evidence="4" id="KW-0479">Metal-binding</keyword>
<name>A0A5P8P049_9BACT</name>
<evidence type="ECO:0000256" key="9">
    <source>
        <dbReference type="PROSITE-ProRule" id="PRU00520"/>
    </source>
</evidence>
<evidence type="ECO:0000256" key="3">
    <source>
        <dbReference type="ARBA" id="ARBA00022598"/>
    </source>
</evidence>
<dbReference type="GO" id="GO:0051604">
    <property type="term" value="P:protein maturation"/>
    <property type="evidence" value="ECO:0007669"/>
    <property type="project" value="TreeGrafter"/>
</dbReference>
<reference evidence="12 13" key="1">
    <citation type="submission" date="2019-09" db="EMBL/GenBank/DDBJ databases">
        <title>Sulfurimonas gotlandica sp. nov., a chemoautotrophic and psychrotolerant epsilonproteobacterium isolated from a pelagic redoxcline, and an emended description of the genus Sulfurimonas.</title>
        <authorList>
            <person name="Wang S."/>
            <person name="Jiang L."/>
            <person name="Shao S."/>
        </authorList>
    </citation>
    <scope>NUCLEOTIDE SEQUENCE [LARGE SCALE GENOMIC DNA]</scope>
    <source>
        <strain evidence="12 13">GYSZ_1</strain>
    </source>
</reference>
<dbReference type="Gene3D" id="3.30.420.40">
    <property type="match status" value="1"/>
</dbReference>
<comment type="catalytic activity">
    <reaction evidence="9">
        <text>an acyl phosphate + H2O = a carboxylate + phosphate + H(+)</text>
        <dbReference type="Rhea" id="RHEA:14965"/>
        <dbReference type="ChEBI" id="CHEBI:15377"/>
        <dbReference type="ChEBI" id="CHEBI:15378"/>
        <dbReference type="ChEBI" id="CHEBI:29067"/>
        <dbReference type="ChEBI" id="CHEBI:43474"/>
        <dbReference type="ChEBI" id="CHEBI:59918"/>
        <dbReference type="EC" id="3.6.1.7"/>
    </reaction>
</comment>